<evidence type="ECO:0000313" key="2">
    <source>
        <dbReference type="EMBL" id="REH36808.1"/>
    </source>
</evidence>
<evidence type="ECO:0000313" key="3">
    <source>
        <dbReference type="Proteomes" id="UP000256774"/>
    </source>
</evidence>
<name>A0A3E0H2R6_9GAMM</name>
<dbReference type="GO" id="GO:0015628">
    <property type="term" value="P:protein secretion by the type II secretion system"/>
    <property type="evidence" value="ECO:0007669"/>
    <property type="project" value="TreeGrafter"/>
</dbReference>
<dbReference type="InterPro" id="IPR051675">
    <property type="entry name" value="Endo/Exo/Phosphatase_dom_1"/>
</dbReference>
<sequence>MSHTITAPQAFMSRCQALLLAVAMCALPGLAQAAPPAKAAPVATKPQIDRLNLNRASPQELTERLVGVGPKKAEAIVAWRKANKGFKTPAQLMEVKGIGPALYERNKAILSTR</sequence>
<dbReference type="Proteomes" id="UP000256774">
    <property type="component" value="Unassembled WGS sequence"/>
</dbReference>
<keyword evidence="3" id="KW-1185">Reference proteome</keyword>
<dbReference type="InterPro" id="IPR004509">
    <property type="entry name" value="Competence_ComEA_HhH"/>
</dbReference>
<dbReference type="Gene3D" id="1.10.150.320">
    <property type="entry name" value="Photosystem II 12 kDa extrinsic protein"/>
    <property type="match status" value="1"/>
</dbReference>
<dbReference type="PANTHER" id="PTHR21180">
    <property type="entry name" value="ENDONUCLEASE/EXONUCLEASE/PHOSPHATASE FAMILY DOMAIN-CONTAINING PROTEIN 1"/>
    <property type="match status" value="1"/>
</dbReference>
<dbReference type="GO" id="GO:0015627">
    <property type="term" value="C:type II protein secretion system complex"/>
    <property type="evidence" value="ECO:0007669"/>
    <property type="project" value="TreeGrafter"/>
</dbReference>
<accession>A0A3E0H2R6</accession>
<evidence type="ECO:0000256" key="1">
    <source>
        <dbReference type="SAM" id="SignalP"/>
    </source>
</evidence>
<reference evidence="2 3" key="1">
    <citation type="submission" date="2018-08" db="EMBL/GenBank/DDBJ databases">
        <title>Genomic Encyclopedia of Type Strains, Phase IV (KMG-IV): sequencing the most valuable type-strain genomes for metagenomic binning, comparative biology and taxonomic classification.</title>
        <authorList>
            <person name="Goeker M."/>
        </authorList>
    </citation>
    <scope>NUCLEOTIDE SEQUENCE [LARGE SCALE GENOMIC DNA]</scope>
    <source>
        <strain evidence="2 3">DSM 26022</strain>
    </source>
</reference>
<comment type="caution">
    <text evidence="2">The sequence shown here is derived from an EMBL/GenBank/DDBJ whole genome shotgun (WGS) entry which is preliminary data.</text>
</comment>
<dbReference type="EMBL" id="QUNR01000004">
    <property type="protein sequence ID" value="REH36808.1"/>
    <property type="molecule type" value="Genomic_DNA"/>
</dbReference>
<feature type="signal peptide" evidence="1">
    <location>
        <begin position="1"/>
        <end position="33"/>
    </location>
</feature>
<dbReference type="AlphaFoldDB" id="A0A3E0H2R6"/>
<protein>
    <submittedName>
        <fullName evidence="2">Competence protein ComEA</fullName>
    </submittedName>
</protein>
<feature type="chain" id="PRO_5017836188" evidence="1">
    <location>
        <begin position="34"/>
        <end position="113"/>
    </location>
</feature>
<gene>
    <name evidence="2" type="ORF">DFR26_1946</name>
</gene>
<dbReference type="PANTHER" id="PTHR21180:SF32">
    <property type="entry name" value="ENDONUCLEASE_EXONUCLEASE_PHOSPHATASE FAMILY DOMAIN-CONTAINING PROTEIN 1"/>
    <property type="match status" value="1"/>
</dbReference>
<dbReference type="OrthoDB" id="7510573at2"/>
<dbReference type="NCBIfam" id="TIGR00426">
    <property type="entry name" value="competence protein ComEA helix-hairpin-helix repeat region"/>
    <property type="match status" value="1"/>
</dbReference>
<dbReference type="InterPro" id="IPR010994">
    <property type="entry name" value="RuvA_2-like"/>
</dbReference>
<keyword evidence="1" id="KW-0732">Signal</keyword>
<organism evidence="2 3">
    <name type="scientific">Paraperlucidibaca baekdonensis</name>
    <dbReference type="NCBI Taxonomy" id="748120"/>
    <lineage>
        <taxon>Bacteria</taxon>
        <taxon>Pseudomonadati</taxon>
        <taxon>Pseudomonadota</taxon>
        <taxon>Gammaproteobacteria</taxon>
        <taxon>Moraxellales</taxon>
        <taxon>Moraxellaceae</taxon>
        <taxon>Paraperlucidibaca</taxon>
    </lineage>
</organism>
<dbReference type="Pfam" id="PF12836">
    <property type="entry name" value="HHH_3"/>
    <property type="match status" value="1"/>
</dbReference>
<proteinExistence type="predicted"/>
<dbReference type="SUPFAM" id="SSF47781">
    <property type="entry name" value="RuvA domain 2-like"/>
    <property type="match status" value="1"/>
</dbReference>